<feature type="region of interest" description="Disordered" evidence="1">
    <location>
        <begin position="1"/>
        <end position="37"/>
    </location>
</feature>
<organism evidence="2 3">
    <name type="scientific">Ceriporiopsis subvermispora (strain B)</name>
    <name type="common">White-rot fungus</name>
    <name type="synonym">Gelatoporia subvermispora</name>
    <dbReference type="NCBI Taxonomy" id="914234"/>
    <lineage>
        <taxon>Eukaryota</taxon>
        <taxon>Fungi</taxon>
        <taxon>Dikarya</taxon>
        <taxon>Basidiomycota</taxon>
        <taxon>Agaricomycotina</taxon>
        <taxon>Agaricomycetes</taxon>
        <taxon>Polyporales</taxon>
        <taxon>Gelatoporiaceae</taxon>
        <taxon>Gelatoporia</taxon>
    </lineage>
</organism>
<sequence>MPPSYSPCPRPILKRPTASSSSPTHAPLSPTLPADGPAALLAIDPSILSPHSLVHFAPRPALAVVARTHSAAQYDRSPIVVQPNRCALPERGCPGRTYSLADEPSPSSPPPHTRRTVSAPAPAAAPAASTPCRRRPARSPPRARSPARGRHLHPRAGVQLAWEEYTDAADDAPSNAHAPVPPLVPDLSSSDESDGIASPPAPAPGTLTAGLEKALELETSLAALALHSAHPSSNAAAGASPGGGSTPNAISAGPAARTSFLPHPHLHQQQQRPASRSPSRARTPSGSPVPPAVCPSPPAASVYTPATPSSLSPREPQKRVRRKDREGREGRDAREPSARYKAYLERSARAAFDDGGCLGGF</sequence>
<dbReference type="STRING" id="914234.M2QJ78"/>
<proteinExistence type="predicted"/>
<keyword evidence="3" id="KW-1185">Reference proteome</keyword>
<gene>
    <name evidence="2" type="ORF">CERSUDRAFT_99576</name>
</gene>
<dbReference type="Proteomes" id="UP000016930">
    <property type="component" value="Unassembled WGS sequence"/>
</dbReference>
<feature type="compositionally biased region" description="Pro residues" evidence="1">
    <location>
        <begin position="1"/>
        <end position="10"/>
    </location>
</feature>
<evidence type="ECO:0000256" key="1">
    <source>
        <dbReference type="SAM" id="MobiDB-lite"/>
    </source>
</evidence>
<feature type="compositionally biased region" description="Basic and acidic residues" evidence="1">
    <location>
        <begin position="315"/>
        <end position="339"/>
    </location>
</feature>
<evidence type="ECO:0000313" key="3">
    <source>
        <dbReference type="Proteomes" id="UP000016930"/>
    </source>
</evidence>
<feature type="region of interest" description="Disordered" evidence="1">
    <location>
        <begin position="170"/>
        <end position="207"/>
    </location>
</feature>
<dbReference type="EMBL" id="KB445812">
    <property type="protein sequence ID" value="EMD32175.1"/>
    <property type="molecule type" value="Genomic_DNA"/>
</dbReference>
<feature type="region of interest" description="Disordered" evidence="1">
    <location>
        <begin position="232"/>
        <end position="339"/>
    </location>
</feature>
<feature type="compositionally biased region" description="Basic residues" evidence="1">
    <location>
        <begin position="145"/>
        <end position="154"/>
    </location>
</feature>
<feature type="compositionally biased region" description="Low complexity" evidence="1">
    <location>
        <begin position="261"/>
        <end position="286"/>
    </location>
</feature>
<dbReference type="AlphaFoldDB" id="M2QJ78"/>
<feature type="compositionally biased region" description="Pro residues" evidence="1">
    <location>
        <begin position="287"/>
        <end position="298"/>
    </location>
</feature>
<feature type="compositionally biased region" description="Low complexity" evidence="1">
    <location>
        <begin position="16"/>
        <end position="34"/>
    </location>
</feature>
<dbReference type="OrthoDB" id="3187054at2759"/>
<reference evidence="2 3" key="1">
    <citation type="journal article" date="2012" name="Proc. Natl. Acad. Sci. U.S.A.">
        <title>Comparative genomics of Ceriporiopsis subvermispora and Phanerochaete chrysosporium provide insight into selective ligninolysis.</title>
        <authorList>
            <person name="Fernandez-Fueyo E."/>
            <person name="Ruiz-Duenas F.J."/>
            <person name="Ferreira P."/>
            <person name="Floudas D."/>
            <person name="Hibbett D.S."/>
            <person name="Canessa P."/>
            <person name="Larrondo L.F."/>
            <person name="James T.Y."/>
            <person name="Seelenfreund D."/>
            <person name="Lobos S."/>
            <person name="Polanco R."/>
            <person name="Tello M."/>
            <person name="Honda Y."/>
            <person name="Watanabe T."/>
            <person name="Watanabe T."/>
            <person name="Ryu J.S."/>
            <person name="Kubicek C.P."/>
            <person name="Schmoll M."/>
            <person name="Gaskell J."/>
            <person name="Hammel K.E."/>
            <person name="St John F.J."/>
            <person name="Vanden Wymelenberg A."/>
            <person name="Sabat G."/>
            <person name="Splinter BonDurant S."/>
            <person name="Syed K."/>
            <person name="Yadav J.S."/>
            <person name="Doddapaneni H."/>
            <person name="Subramanian V."/>
            <person name="Lavin J.L."/>
            <person name="Oguiza J.A."/>
            <person name="Perez G."/>
            <person name="Pisabarro A.G."/>
            <person name="Ramirez L."/>
            <person name="Santoyo F."/>
            <person name="Master E."/>
            <person name="Coutinho P.M."/>
            <person name="Henrissat B."/>
            <person name="Lombard V."/>
            <person name="Magnuson J.K."/>
            <person name="Kuees U."/>
            <person name="Hori C."/>
            <person name="Igarashi K."/>
            <person name="Samejima M."/>
            <person name="Held B.W."/>
            <person name="Barry K.W."/>
            <person name="LaButti K.M."/>
            <person name="Lapidus A."/>
            <person name="Lindquist E.A."/>
            <person name="Lucas S.M."/>
            <person name="Riley R."/>
            <person name="Salamov A.A."/>
            <person name="Hoffmeister D."/>
            <person name="Schwenk D."/>
            <person name="Hadar Y."/>
            <person name="Yarden O."/>
            <person name="de Vries R.P."/>
            <person name="Wiebenga A."/>
            <person name="Stenlid J."/>
            <person name="Eastwood D."/>
            <person name="Grigoriev I.V."/>
            <person name="Berka R.M."/>
            <person name="Blanchette R.A."/>
            <person name="Kersten P."/>
            <person name="Martinez A.T."/>
            <person name="Vicuna R."/>
            <person name="Cullen D."/>
        </authorList>
    </citation>
    <scope>NUCLEOTIDE SEQUENCE [LARGE SCALE GENOMIC DNA]</scope>
    <source>
        <strain evidence="2 3">B</strain>
    </source>
</reference>
<dbReference type="HOGENOM" id="CLU_767263_0_0_1"/>
<name>M2QJ78_CERS8</name>
<protein>
    <submittedName>
        <fullName evidence="2">Uncharacterized protein</fullName>
    </submittedName>
</protein>
<feature type="compositionally biased region" description="Low complexity" evidence="1">
    <location>
        <begin position="116"/>
        <end position="131"/>
    </location>
</feature>
<feature type="region of interest" description="Disordered" evidence="1">
    <location>
        <begin position="92"/>
        <end position="154"/>
    </location>
</feature>
<evidence type="ECO:0000313" key="2">
    <source>
        <dbReference type="EMBL" id="EMD32175.1"/>
    </source>
</evidence>
<accession>M2QJ78</accession>